<dbReference type="Proteomes" id="UP001221898">
    <property type="component" value="Unassembled WGS sequence"/>
</dbReference>
<accession>A0AAD7W8N4</accession>
<keyword evidence="1" id="KW-0472">Membrane</keyword>
<dbReference type="InterPro" id="IPR011009">
    <property type="entry name" value="Kinase-like_dom_sf"/>
</dbReference>
<dbReference type="AlphaFoldDB" id="A0AAD7W8N4"/>
<reference evidence="2" key="1">
    <citation type="journal article" date="2023" name="Science">
        <title>Genome structures resolve the early diversification of teleost fishes.</title>
        <authorList>
            <person name="Parey E."/>
            <person name="Louis A."/>
            <person name="Montfort J."/>
            <person name="Bouchez O."/>
            <person name="Roques C."/>
            <person name="Iampietro C."/>
            <person name="Lluch J."/>
            <person name="Castinel A."/>
            <person name="Donnadieu C."/>
            <person name="Desvignes T."/>
            <person name="Floi Bucao C."/>
            <person name="Jouanno E."/>
            <person name="Wen M."/>
            <person name="Mejri S."/>
            <person name="Dirks R."/>
            <person name="Jansen H."/>
            <person name="Henkel C."/>
            <person name="Chen W.J."/>
            <person name="Zahm M."/>
            <person name="Cabau C."/>
            <person name="Klopp C."/>
            <person name="Thompson A.W."/>
            <person name="Robinson-Rechavi M."/>
            <person name="Braasch I."/>
            <person name="Lecointre G."/>
            <person name="Bobe J."/>
            <person name="Postlethwait J.H."/>
            <person name="Berthelot C."/>
            <person name="Roest Crollius H."/>
            <person name="Guiguen Y."/>
        </authorList>
    </citation>
    <scope>NUCLEOTIDE SEQUENCE</scope>
    <source>
        <strain evidence="2">NC1722</strain>
    </source>
</reference>
<protein>
    <submittedName>
        <fullName evidence="2">Uncharacterized protein</fullName>
    </submittedName>
</protein>
<evidence type="ECO:0000313" key="2">
    <source>
        <dbReference type="EMBL" id="KAJ8386984.1"/>
    </source>
</evidence>
<keyword evidence="3" id="KW-1185">Reference proteome</keyword>
<dbReference type="SUPFAM" id="SSF56112">
    <property type="entry name" value="Protein kinase-like (PK-like)"/>
    <property type="match status" value="1"/>
</dbReference>
<sequence>MAPQWHWDQEYLAGPATVWSVGVTLYAIVSGCLPFETIDDICMRSFTFSFTSQSALTLSSSPPPCRLSHDDDDDGGLLAKRLSGWMTWLLCY</sequence>
<keyword evidence="1" id="KW-0812">Transmembrane</keyword>
<comment type="caution">
    <text evidence="2">The sequence shown here is derived from an EMBL/GenBank/DDBJ whole genome shotgun (WGS) entry which is preliminary data.</text>
</comment>
<dbReference type="EMBL" id="JAINUG010000219">
    <property type="protein sequence ID" value="KAJ8386984.1"/>
    <property type="molecule type" value="Genomic_DNA"/>
</dbReference>
<name>A0AAD7W8N4_9TELE</name>
<evidence type="ECO:0000313" key="3">
    <source>
        <dbReference type="Proteomes" id="UP001221898"/>
    </source>
</evidence>
<evidence type="ECO:0000256" key="1">
    <source>
        <dbReference type="SAM" id="Phobius"/>
    </source>
</evidence>
<gene>
    <name evidence="2" type="ORF">AAFF_G00161610</name>
</gene>
<dbReference type="Gene3D" id="1.10.510.10">
    <property type="entry name" value="Transferase(Phosphotransferase) domain 1"/>
    <property type="match status" value="1"/>
</dbReference>
<organism evidence="2 3">
    <name type="scientific">Aldrovandia affinis</name>
    <dbReference type="NCBI Taxonomy" id="143900"/>
    <lineage>
        <taxon>Eukaryota</taxon>
        <taxon>Metazoa</taxon>
        <taxon>Chordata</taxon>
        <taxon>Craniata</taxon>
        <taxon>Vertebrata</taxon>
        <taxon>Euteleostomi</taxon>
        <taxon>Actinopterygii</taxon>
        <taxon>Neopterygii</taxon>
        <taxon>Teleostei</taxon>
        <taxon>Notacanthiformes</taxon>
        <taxon>Halosauridae</taxon>
        <taxon>Aldrovandia</taxon>
    </lineage>
</organism>
<proteinExistence type="predicted"/>
<feature type="transmembrane region" description="Helical" evidence="1">
    <location>
        <begin position="12"/>
        <end position="35"/>
    </location>
</feature>
<keyword evidence="1" id="KW-1133">Transmembrane helix</keyword>